<evidence type="ECO:0000259" key="7">
    <source>
        <dbReference type="Pfam" id="PF00892"/>
    </source>
</evidence>
<keyword evidence="3 6" id="KW-0812">Transmembrane</keyword>
<dbReference type="InterPro" id="IPR037185">
    <property type="entry name" value="EmrE-like"/>
</dbReference>
<dbReference type="GO" id="GO:0005886">
    <property type="term" value="C:plasma membrane"/>
    <property type="evidence" value="ECO:0007669"/>
    <property type="project" value="UniProtKB-SubCell"/>
</dbReference>
<feature type="transmembrane region" description="Helical" evidence="6">
    <location>
        <begin position="169"/>
        <end position="188"/>
    </location>
</feature>
<keyword evidence="4 6" id="KW-1133">Transmembrane helix</keyword>
<dbReference type="Pfam" id="PF00892">
    <property type="entry name" value="EamA"/>
    <property type="match status" value="2"/>
</dbReference>
<proteinExistence type="predicted"/>
<accession>A0A081K6Q0</accession>
<feature type="domain" description="EamA" evidence="7">
    <location>
        <begin position="10"/>
        <end position="157"/>
    </location>
</feature>
<organism evidence="8 9">
    <name type="scientific">Endozoicomonas elysicola</name>
    <dbReference type="NCBI Taxonomy" id="305900"/>
    <lineage>
        <taxon>Bacteria</taxon>
        <taxon>Pseudomonadati</taxon>
        <taxon>Pseudomonadota</taxon>
        <taxon>Gammaproteobacteria</taxon>
        <taxon>Oceanospirillales</taxon>
        <taxon>Endozoicomonadaceae</taxon>
        <taxon>Endozoicomonas</taxon>
    </lineage>
</organism>
<protein>
    <submittedName>
        <fullName evidence="8">Membrane protein</fullName>
    </submittedName>
</protein>
<sequence>MYSVKTKALRADLLLLMVSAIWGFAFVAQIKGMEHLGPFLFNACRFALGFLSLLPVYFLLEAFSAKKNGKKESGVESVKKYDNHLLLKWGPITGIVLFLASSFQQVGLLYTTAGNSGFITGFYIILVPILGICFGHSTRPVTWLGGAIALAGLYFLTVNDGLSLNKGDLLTLGSALMYAIQILLIGWLSRHVHPLRLSLTQFFMTALCSLLVALYLEPISLDAITQSVGPLLFAGVLSTGVAFTIQIIAQQDAASSHAAIIMSLEAVFAVFGGWLLLDEQLGSRGVVGCALMMAGMLLSQLRRPRGRSTA</sequence>
<feature type="transmembrane region" description="Helical" evidence="6">
    <location>
        <begin position="283"/>
        <end position="301"/>
    </location>
</feature>
<feature type="transmembrane region" description="Helical" evidence="6">
    <location>
        <begin position="258"/>
        <end position="277"/>
    </location>
</feature>
<dbReference type="PANTHER" id="PTHR42920">
    <property type="entry name" value="OS03G0707200 PROTEIN-RELATED"/>
    <property type="match status" value="1"/>
</dbReference>
<comment type="subcellular location">
    <subcellularLocation>
        <location evidence="1">Cell membrane</location>
        <topology evidence="1">Multi-pass membrane protein</topology>
    </subcellularLocation>
</comment>
<evidence type="ECO:0000256" key="3">
    <source>
        <dbReference type="ARBA" id="ARBA00022692"/>
    </source>
</evidence>
<gene>
    <name evidence="8" type="ORF">GV64_02885</name>
</gene>
<dbReference type="Gene3D" id="1.10.3730.20">
    <property type="match status" value="1"/>
</dbReference>
<dbReference type="PANTHER" id="PTHR42920:SF5">
    <property type="entry name" value="EAMA DOMAIN-CONTAINING PROTEIN"/>
    <property type="match status" value="1"/>
</dbReference>
<evidence type="ECO:0000256" key="2">
    <source>
        <dbReference type="ARBA" id="ARBA00022475"/>
    </source>
</evidence>
<feature type="transmembrane region" description="Helical" evidence="6">
    <location>
        <begin position="12"/>
        <end position="30"/>
    </location>
</feature>
<reference evidence="8 9" key="1">
    <citation type="submission" date="2014-06" db="EMBL/GenBank/DDBJ databases">
        <title>Whole Genome Sequences of Three Symbiotic Endozoicomonas Bacteria.</title>
        <authorList>
            <person name="Neave M.J."/>
            <person name="Apprill A."/>
            <person name="Voolstra C.R."/>
        </authorList>
    </citation>
    <scope>NUCLEOTIDE SEQUENCE [LARGE SCALE GENOMIC DNA]</scope>
    <source>
        <strain evidence="8 9">DSM 22380</strain>
    </source>
</reference>
<keyword evidence="5 6" id="KW-0472">Membrane</keyword>
<dbReference type="SUPFAM" id="SSF103481">
    <property type="entry name" value="Multidrug resistance efflux transporter EmrE"/>
    <property type="match status" value="2"/>
</dbReference>
<evidence type="ECO:0000313" key="8">
    <source>
        <dbReference type="EMBL" id="KEI69826.1"/>
    </source>
</evidence>
<feature type="transmembrane region" description="Helical" evidence="6">
    <location>
        <begin position="228"/>
        <end position="249"/>
    </location>
</feature>
<name>A0A081K6Q0_9GAMM</name>
<evidence type="ECO:0000256" key="1">
    <source>
        <dbReference type="ARBA" id="ARBA00004651"/>
    </source>
</evidence>
<feature type="transmembrane region" description="Helical" evidence="6">
    <location>
        <begin position="195"/>
        <end position="216"/>
    </location>
</feature>
<feature type="transmembrane region" description="Helical" evidence="6">
    <location>
        <begin position="141"/>
        <end position="157"/>
    </location>
</feature>
<feature type="transmembrane region" description="Helical" evidence="6">
    <location>
        <begin position="89"/>
        <end position="110"/>
    </location>
</feature>
<keyword evidence="2" id="KW-1003">Cell membrane</keyword>
<evidence type="ECO:0000256" key="5">
    <source>
        <dbReference type="ARBA" id="ARBA00023136"/>
    </source>
</evidence>
<dbReference type="InterPro" id="IPR051258">
    <property type="entry name" value="Diverse_Substrate_Transporter"/>
</dbReference>
<feature type="transmembrane region" description="Helical" evidence="6">
    <location>
        <begin position="36"/>
        <end position="60"/>
    </location>
</feature>
<comment type="caution">
    <text evidence="8">The sequence shown here is derived from an EMBL/GenBank/DDBJ whole genome shotgun (WGS) entry which is preliminary data.</text>
</comment>
<feature type="transmembrane region" description="Helical" evidence="6">
    <location>
        <begin position="116"/>
        <end position="134"/>
    </location>
</feature>
<evidence type="ECO:0000256" key="4">
    <source>
        <dbReference type="ARBA" id="ARBA00022989"/>
    </source>
</evidence>
<keyword evidence="9" id="KW-1185">Reference proteome</keyword>
<evidence type="ECO:0000313" key="9">
    <source>
        <dbReference type="Proteomes" id="UP000027997"/>
    </source>
</evidence>
<dbReference type="Proteomes" id="UP000027997">
    <property type="component" value="Unassembled WGS sequence"/>
</dbReference>
<dbReference type="InterPro" id="IPR000620">
    <property type="entry name" value="EamA_dom"/>
</dbReference>
<feature type="domain" description="EamA" evidence="7">
    <location>
        <begin position="166"/>
        <end position="298"/>
    </location>
</feature>
<dbReference type="eggNOG" id="COG0697">
    <property type="taxonomic scope" value="Bacteria"/>
</dbReference>
<dbReference type="AlphaFoldDB" id="A0A081K6Q0"/>
<dbReference type="STRING" id="305900.GV64_02885"/>
<evidence type="ECO:0000256" key="6">
    <source>
        <dbReference type="SAM" id="Phobius"/>
    </source>
</evidence>
<dbReference type="EMBL" id="JOJP01000001">
    <property type="protein sequence ID" value="KEI69826.1"/>
    <property type="molecule type" value="Genomic_DNA"/>
</dbReference>